<dbReference type="EMBL" id="UFTJ01000005">
    <property type="protein sequence ID" value="SUV53121.1"/>
    <property type="molecule type" value="Genomic_DNA"/>
</dbReference>
<accession>A0A380ZUT6</accession>
<dbReference type="AlphaFoldDB" id="A0A380ZUT6"/>
<gene>
    <name evidence="1" type="ORF">NCTC11661_02268</name>
</gene>
<reference evidence="1 2" key="1">
    <citation type="submission" date="2018-06" db="EMBL/GenBank/DDBJ databases">
        <authorList>
            <consortium name="Pathogen Informatics"/>
            <person name="Doyle S."/>
        </authorList>
    </citation>
    <scope>NUCLEOTIDE SEQUENCE [LARGE SCALE GENOMIC DNA]</scope>
    <source>
        <strain evidence="1 2">NCTC11661</strain>
    </source>
</reference>
<sequence length="99" mass="10674">MKVIILHNQSILDIALQHTGSVENAFALALANGLSLTDDLAVGNWLIADSQELNANKEILNYYQSKSVQPATAISGKQEAGSQLEGVGYWAIKTEFIIS</sequence>
<evidence type="ECO:0000313" key="1">
    <source>
        <dbReference type="EMBL" id="SUV53121.1"/>
    </source>
</evidence>
<dbReference type="RefSeq" id="WP_002688569.1">
    <property type="nucleotide sequence ID" value="NZ_UFTJ01000005.1"/>
</dbReference>
<organism evidence="1 2">
    <name type="scientific">Bergeyella zoohelcum</name>
    <dbReference type="NCBI Taxonomy" id="1015"/>
    <lineage>
        <taxon>Bacteria</taxon>
        <taxon>Pseudomonadati</taxon>
        <taxon>Bacteroidota</taxon>
        <taxon>Flavobacteriia</taxon>
        <taxon>Flavobacteriales</taxon>
        <taxon>Weeksellaceae</taxon>
        <taxon>Bergeyella</taxon>
    </lineage>
</organism>
<protein>
    <submittedName>
        <fullName evidence="1">Uncharacterized protein</fullName>
    </submittedName>
</protein>
<proteinExistence type="predicted"/>
<evidence type="ECO:0000313" key="2">
    <source>
        <dbReference type="Proteomes" id="UP000255515"/>
    </source>
</evidence>
<name>A0A380ZUT6_9FLAO</name>
<dbReference type="Proteomes" id="UP000255515">
    <property type="component" value="Unassembled WGS sequence"/>
</dbReference>